<keyword evidence="3" id="KW-1133">Transmembrane helix</keyword>
<name>A0ABQ1PDI2_9MICC</name>
<keyword evidence="6" id="KW-1185">Reference proteome</keyword>
<dbReference type="PRINTS" id="PR00727">
    <property type="entry name" value="LEADERPTASE"/>
</dbReference>
<dbReference type="EMBL" id="BMJI01000015">
    <property type="protein sequence ID" value="GGC95106.1"/>
    <property type="molecule type" value="Genomic_DNA"/>
</dbReference>
<organism evidence="5 6">
    <name type="scientific">Tersicoccus solisilvae</name>
    <dbReference type="NCBI Taxonomy" id="1882339"/>
    <lineage>
        <taxon>Bacteria</taxon>
        <taxon>Bacillati</taxon>
        <taxon>Actinomycetota</taxon>
        <taxon>Actinomycetes</taxon>
        <taxon>Micrococcales</taxon>
        <taxon>Micrococcaceae</taxon>
        <taxon>Tersicoccus</taxon>
    </lineage>
</organism>
<accession>A0ABQ1PDI2</accession>
<gene>
    <name evidence="5" type="ORF">GCM10011512_22670</name>
</gene>
<comment type="catalytic activity">
    <reaction evidence="3">
        <text>Cleavage of hydrophobic, N-terminal signal or leader sequences from secreted and periplasmic proteins.</text>
        <dbReference type="EC" id="3.4.21.89"/>
    </reaction>
</comment>
<keyword evidence="3" id="KW-0812">Transmembrane</keyword>
<protein>
    <recommendedName>
        <fullName evidence="3">Signal peptidase I</fullName>
        <ecNumber evidence="3">3.4.21.89</ecNumber>
    </recommendedName>
</protein>
<dbReference type="EC" id="3.4.21.89" evidence="3"/>
<feature type="transmembrane region" description="Helical" evidence="3">
    <location>
        <begin position="27"/>
        <end position="46"/>
    </location>
</feature>
<evidence type="ECO:0000313" key="6">
    <source>
        <dbReference type="Proteomes" id="UP000597761"/>
    </source>
</evidence>
<dbReference type="SUPFAM" id="SSF51306">
    <property type="entry name" value="LexA/Signal peptidase"/>
    <property type="match status" value="1"/>
</dbReference>
<dbReference type="Pfam" id="PF10502">
    <property type="entry name" value="Peptidase_S26"/>
    <property type="match status" value="1"/>
</dbReference>
<comment type="subcellular location">
    <subcellularLocation>
        <location evidence="1">Cell membrane</location>
        <topology evidence="1">Single-pass type II membrane protein</topology>
    </subcellularLocation>
    <subcellularLocation>
        <location evidence="3">Membrane</location>
        <topology evidence="3">Single-pass type II membrane protein</topology>
    </subcellularLocation>
</comment>
<evidence type="ECO:0000256" key="2">
    <source>
        <dbReference type="ARBA" id="ARBA00009370"/>
    </source>
</evidence>
<sequence>MGRTGHAGPTGGGMSATRRQSLRGWRFVLVGVLAVVLLSCLLRAFVLEVYTIPSASMEPGLAPGDRIAVARVGVAPWHRGDVVVFDGRGSLDPYRSTDPAWLQALAGVGQFLGLVGSPTVHVKRIVGLPGDQVSCCGTDGRVRLNGQPVTERYLAPGTAPSTTRFDVVVPAGSVWLLGDNRGDSYDSRALLGAPGGGMVAMDRIIGTPVARVWPLDRAGALERIQLGPSPG</sequence>
<dbReference type="Proteomes" id="UP000597761">
    <property type="component" value="Unassembled WGS sequence"/>
</dbReference>
<dbReference type="Gene3D" id="2.10.109.10">
    <property type="entry name" value="Umud Fragment, subunit A"/>
    <property type="match status" value="1"/>
</dbReference>
<dbReference type="InterPro" id="IPR036286">
    <property type="entry name" value="LexA/Signal_pep-like_sf"/>
</dbReference>
<feature type="domain" description="Peptidase S26" evidence="4">
    <location>
        <begin position="31"/>
        <end position="213"/>
    </location>
</feature>
<evidence type="ECO:0000313" key="5">
    <source>
        <dbReference type="EMBL" id="GGC95106.1"/>
    </source>
</evidence>
<dbReference type="CDD" id="cd06530">
    <property type="entry name" value="S26_SPase_I"/>
    <property type="match status" value="1"/>
</dbReference>
<dbReference type="InterPro" id="IPR019533">
    <property type="entry name" value="Peptidase_S26"/>
</dbReference>
<keyword evidence="3" id="KW-0472">Membrane</keyword>
<dbReference type="PANTHER" id="PTHR43390:SF1">
    <property type="entry name" value="CHLOROPLAST PROCESSING PEPTIDASE"/>
    <property type="match status" value="1"/>
</dbReference>
<comment type="similarity">
    <text evidence="2 3">Belongs to the peptidase S26 family.</text>
</comment>
<evidence type="ECO:0000259" key="4">
    <source>
        <dbReference type="Pfam" id="PF10502"/>
    </source>
</evidence>
<proteinExistence type="inferred from homology"/>
<evidence type="ECO:0000256" key="1">
    <source>
        <dbReference type="ARBA" id="ARBA00004401"/>
    </source>
</evidence>
<comment type="caution">
    <text evidence="5">The sequence shown here is derived from an EMBL/GenBank/DDBJ whole genome shotgun (WGS) entry which is preliminary data.</text>
</comment>
<reference evidence="6" key="1">
    <citation type="journal article" date="2019" name="Int. J. Syst. Evol. Microbiol.">
        <title>The Global Catalogue of Microorganisms (GCM) 10K type strain sequencing project: providing services to taxonomists for standard genome sequencing and annotation.</title>
        <authorList>
            <consortium name="The Broad Institute Genomics Platform"/>
            <consortium name="The Broad Institute Genome Sequencing Center for Infectious Disease"/>
            <person name="Wu L."/>
            <person name="Ma J."/>
        </authorList>
    </citation>
    <scope>NUCLEOTIDE SEQUENCE [LARGE SCALE GENOMIC DNA]</scope>
    <source>
        <strain evidence="6">CGMCC 1.15480</strain>
    </source>
</reference>
<dbReference type="PANTHER" id="PTHR43390">
    <property type="entry name" value="SIGNAL PEPTIDASE I"/>
    <property type="match status" value="1"/>
</dbReference>
<keyword evidence="3" id="KW-0378">Hydrolase</keyword>
<keyword evidence="3" id="KW-0645">Protease</keyword>
<dbReference type="NCBIfam" id="TIGR02227">
    <property type="entry name" value="sigpep_I_bact"/>
    <property type="match status" value="1"/>
</dbReference>
<evidence type="ECO:0000256" key="3">
    <source>
        <dbReference type="RuleBase" id="RU362042"/>
    </source>
</evidence>
<dbReference type="InterPro" id="IPR000223">
    <property type="entry name" value="Pept_S26A_signal_pept_1"/>
</dbReference>